<dbReference type="FunFam" id="3.30.950.10:FF:000001">
    <property type="entry name" value="Siroheme synthase"/>
    <property type="match status" value="1"/>
</dbReference>
<dbReference type="InterPro" id="IPR014777">
    <property type="entry name" value="4pyrrole_Mease_sub1"/>
</dbReference>
<dbReference type="InterPro" id="IPR035996">
    <property type="entry name" value="4pyrrol_Methylase_sf"/>
</dbReference>
<evidence type="ECO:0000256" key="6">
    <source>
        <dbReference type="ARBA" id="ARBA00022691"/>
    </source>
</evidence>
<evidence type="ECO:0000259" key="10">
    <source>
        <dbReference type="Pfam" id="PF00590"/>
    </source>
</evidence>
<dbReference type="AlphaFoldDB" id="A0A398CRJ2"/>
<dbReference type="InterPro" id="IPR003043">
    <property type="entry name" value="Uropor_MeTrfase_CS"/>
</dbReference>
<dbReference type="PROSITE" id="PS00839">
    <property type="entry name" value="SUMT_1"/>
    <property type="match status" value="1"/>
</dbReference>
<dbReference type="CDD" id="cd06578">
    <property type="entry name" value="HemD"/>
    <property type="match status" value="1"/>
</dbReference>
<dbReference type="RefSeq" id="WP_119148565.1">
    <property type="nucleotide sequence ID" value="NZ_JBHSOV010000006.1"/>
</dbReference>
<dbReference type="GO" id="GO:0004852">
    <property type="term" value="F:uroporphyrinogen-III synthase activity"/>
    <property type="evidence" value="ECO:0007669"/>
    <property type="project" value="InterPro"/>
</dbReference>
<keyword evidence="6" id="KW-0949">S-adenosyl-L-methionine</keyword>
<keyword evidence="5 9" id="KW-0808">Transferase</keyword>
<dbReference type="SUPFAM" id="SSF69618">
    <property type="entry name" value="HemD-like"/>
    <property type="match status" value="1"/>
</dbReference>
<dbReference type="FunFam" id="3.40.1010.10:FF:000001">
    <property type="entry name" value="Siroheme synthase"/>
    <property type="match status" value="1"/>
</dbReference>
<keyword evidence="4 9" id="KW-0489">Methyltransferase</keyword>
<dbReference type="PANTHER" id="PTHR45790">
    <property type="entry name" value="SIROHEME SYNTHASE-RELATED"/>
    <property type="match status" value="1"/>
</dbReference>
<reference evidence="12 13" key="1">
    <citation type="submission" date="2018-09" db="EMBL/GenBank/DDBJ databases">
        <title>Cohnella cavernae sp. nov., isolated from a karst cave.</title>
        <authorList>
            <person name="Zhu H."/>
        </authorList>
    </citation>
    <scope>NUCLEOTIDE SEQUENCE [LARGE SCALE GENOMIC DNA]</scope>
    <source>
        <strain evidence="12 13">K2E09-144</strain>
    </source>
</reference>
<dbReference type="InterPro" id="IPR006366">
    <property type="entry name" value="CobA/CysG_C"/>
</dbReference>
<name>A0A398CRJ2_9BACL</name>
<dbReference type="GO" id="GO:0019354">
    <property type="term" value="P:siroheme biosynthetic process"/>
    <property type="evidence" value="ECO:0007669"/>
    <property type="project" value="InterPro"/>
</dbReference>
<dbReference type="InterPro" id="IPR014776">
    <property type="entry name" value="4pyrrole_Mease_sub2"/>
</dbReference>
<dbReference type="EC" id="2.1.1.107" evidence="2"/>
<dbReference type="NCBIfam" id="NF004790">
    <property type="entry name" value="PRK06136.1"/>
    <property type="match status" value="1"/>
</dbReference>
<dbReference type="Gene3D" id="3.30.950.10">
    <property type="entry name" value="Methyltransferase, Cobalt-precorrin-4 Transmethylase, Domain 2"/>
    <property type="match status" value="1"/>
</dbReference>
<evidence type="ECO:0000256" key="2">
    <source>
        <dbReference type="ARBA" id="ARBA00012162"/>
    </source>
</evidence>
<dbReference type="GO" id="GO:0032259">
    <property type="term" value="P:methylation"/>
    <property type="evidence" value="ECO:0007669"/>
    <property type="project" value="UniProtKB-KW"/>
</dbReference>
<dbReference type="InterPro" id="IPR036108">
    <property type="entry name" value="4pyrrol_syn_uPrphyn_synt_sf"/>
</dbReference>
<evidence type="ECO:0000313" key="13">
    <source>
        <dbReference type="Proteomes" id="UP000266340"/>
    </source>
</evidence>
<evidence type="ECO:0000256" key="8">
    <source>
        <dbReference type="ARBA" id="ARBA00079776"/>
    </source>
</evidence>
<evidence type="ECO:0000256" key="3">
    <source>
        <dbReference type="ARBA" id="ARBA00018323"/>
    </source>
</evidence>
<dbReference type="Pfam" id="PF00590">
    <property type="entry name" value="TP_methylase"/>
    <property type="match status" value="1"/>
</dbReference>
<evidence type="ECO:0000256" key="5">
    <source>
        <dbReference type="ARBA" id="ARBA00022679"/>
    </source>
</evidence>
<dbReference type="InterPro" id="IPR050161">
    <property type="entry name" value="Siro_Cobalamin_biosynth"/>
</dbReference>
<dbReference type="OrthoDB" id="9815856at2"/>
<dbReference type="EMBL" id="QXJM01000029">
    <property type="protein sequence ID" value="RIE03889.1"/>
    <property type="molecule type" value="Genomic_DNA"/>
</dbReference>
<keyword evidence="7" id="KW-0627">Porphyrin biosynthesis</keyword>
<sequence>MAKGKVYLVGAGPGDPKLITVRGLEALRKSDCIVYDRLAGPQLLAEARPDAERIYVGKLPDRHTMKQEDINRLLVDLALQGKTVTRLKGGDPTVFGRVGEEAELLKQNGVAFEIVPGITSAISVPAYAGIPVTHRDLASSFSIITGHESPDKLDRSIHWDKVTNATGTLVFLMGVAKVGYISEQLVKHGRSPETPIALVRWGTRAEQRTIVGTLANIEDKVKEAGFKPPAVIIVGDVVRQRETLAWVEDKPLFGMRILVTRARSQASELTNRIDELGGEPYEFPVIETRAVSSETAVQAVRDALLRSETYDWVVLTSVNGVDYFFRWLDECSRDIRDFHRAKFAAVGPKTAEALRIRGVRAAVLPDKFHAEGLLDSLAEELLPGQKALLPHGDLARDVLVRELAGRGVETVGIDVYETTLAVNNDPFLPEMLRDGDIHAITFTSSSTVTNLLEALRRLGAEDPAAWLKGIDIVCIGPITARTAEENGLQVTVTAEHSTIEGLIDALAANRRSKERG</sequence>
<evidence type="ECO:0000259" key="11">
    <source>
        <dbReference type="Pfam" id="PF02602"/>
    </source>
</evidence>
<feature type="domain" description="Tetrapyrrole biosynthesis uroporphyrinogen III synthase" evidence="11">
    <location>
        <begin position="268"/>
        <end position="503"/>
    </location>
</feature>
<comment type="similarity">
    <text evidence="1 9">Belongs to the precorrin methyltransferase family.</text>
</comment>
<dbReference type="Proteomes" id="UP000266340">
    <property type="component" value="Unassembled WGS sequence"/>
</dbReference>
<dbReference type="PROSITE" id="PS00840">
    <property type="entry name" value="SUMT_2"/>
    <property type="match status" value="1"/>
</dbReference>
<evidence type="ECO:0000256" key="1">
    <source>
        <dbReference type="ARBA" id="ARBA00005879"/>
    </source>
</evidence>
<dbReference type="InterPro" id="IPR003754">
    <property type="entry name" value="4pyrrol_synth_uPrphyn_synth"/>
</dbReference>
<evidence type="ECO:0000313" key="12">
    <source>
        <dbReference type="EMBL" id="RIE03889.1"/>
    </source>
</evidence>
<evidence type="ECO:0000256" key="4">
    <source>
        <dbReference type="ARBA" id="ARBA00022603"/>
    </source>
</evidence>
<accession>A0A398CRJ2</accession>
<gene>
    <name evidence="12" type="primary">cobA</name>
    <name evidence="12" type="ORF">D3H35_07930</name>
</gene>
<protein>
    <recommendedName>
        <fullName evidence="3">Uroporphyrinogen-III C-methyltransferase</fullName>
        <ecNumber evidence="2">2.1.1.107</ecNumber>
    </recommendedName>
    <alternativeName>
        <fullName evidence="8">Uroporphyrinogen III methylase</fullName>
    </alternativeName>
</protein>
<comment type="caution">
    <text evidence="12">The sequence shown here is derived from an EMBL/GenBank/DDBJ whole genome shotgun (WGS) entry which is preliminary data.</text>
</comment>
<dbReference type="Pfam" id="PF02602">
    <property type="entry name" value="HEM4"/>
    <property type="match status" value="1"/>
</dbReference>
<dbReference type="GO" id="GO:0004851">
    <property type="term" value="F:uroporphyrin-III C-methyltransferase activity"/>
    <property type="evidence" value="ECO:0007669"/>
    <property type="project" value="UniProtKB-EC"/>
</dbReference>
<organism evidence="12 13">
    <name type="scientific">Cohnella faecalis</name>
    <dbReference type="NCBI Taxonomy" id="2315694"/>
    <lineage>
        <taxon>Bacteria</taxon>
        <taxon>Bacillati</taxon>
        <taxon>Bacillota</taxon>
        <taxon>Bacilli</taxon>
        <taxon>Bacillales</taxon>
        <taxon>Paenibacillaceae</taxon>
        <taxon>Cohnella</taxon>
    </lineage>
</organism>
<feature type="domain" description="Tetrapyrrole methylase" evidence="10">
    <location>
        <begin position="5"/>
        <end position="217"/>
    </location>
</feature>
<dbReference type="Gene3D" id="3.40.50.10090">
    <property type="match status" value="2"/>
</dbReference>
<dbReference type="InterPro" id="IPR000878">
    <property type="entry name" value="4pyrrol_Mease"/>
</dbReference>
<keyword evidence="13" id="KW-1185">Reference proteome</keyword>
<dbReference type="CDD" id="cd11642">
    <property type="entry name" value="SUMT"/>
    <property type="match status" value="1"/>
</dbReference>
<proteinExistence type="inferred from homology"/>
<evidence type="ECO:0000256" key="9">
    <source>
        <dbReference type="RuleBase" id="RU003960"/>
    </source>
</evidence>
<dbReference type="Gene3D" id="3.40.1010.10">
    <property type="entry name" value="Cobalt-precorrin-4 Transmethylase, Domain 1"/>
    <property type="match status" value="1"/>
</dbReference>
<evidence type="ECO:0000256" key="7">
    <source>
        <dbReference type="ARBA" id="ARBA00023244"/>
    </source>
</evidence>
<dbReference type="NCBIfam" id="TIGR01469">
    <property type="entry name" value="cobA_cysG_Cterm"/>
    <property type="match status" value="1"/>
</dbReference>
<dbReference type="PANTHER" id="PTHR45790:SF3">
    <property type="entry name" value="S-ADENOSYL-L-METHIONINE-DEPENDENT UROPORPHYRINOGEN III METHYLTRANSFERASE, CHLOROPLASTIC"/>
    <property type="match status" value="1"/>
</dbReference>
<dbReference type="SUPFAM" id="SSF53790">
    <property type="entry name" value="Tetrapyrrole methylase"/>
    <property type="match status" value="1"/>
</dbReference>